<accession>A0AAD9XH82</accession>
<keyword evidence="2" id="KW-1185">Reference proteome</keyword>
<protein>
    <submittedName>
        <fullName evidence="1">Uncharacterized protein</fullName>
    </submittedName>
</protein>
<sequence length="245" mass="27750">MIPERFLTGGSVMVQGVEVYISPDAINQHFVTPEVLVNNNIGIDTIADLDQLLERAIYNSGCEDGWSFMVFSCLITAFCIAVGIEVDAGVEEQTPSMLVLIVWYKLSHDWGLPTIGQYGERRHHREAREAQEAQVREVQLQMGVANPMHDAHTNVSQVAQPEADQPRGTYFDSMFQAMREHMDVQFRGLNEWMYTRFNTVEASIIKLRVMVSRFSLANDVEPHHRDPDSDQDTEILHISDKDGGL</sequence>
<organism evidence="1 2">
    <name type="scientific">Dipteronia dyeriana</name>
    <dbReference type="NCBI Taxonomy" id="168575"/>
    <lineage>
        <taxon>Eukaryota</taxon>
        <taxon>Viridiplantae</taxon>
        <taxon>Streptophyta</taxon>
        <taxon>Embryophyta</taxon>
        <taxon>Tracheophyta</taxon>
        <taxon>Spermatophyta</taxon>
        <taxon>Magnoliopsida</taxon>
        <taxon>eudicotyledons</taxon>
        <taxon>Gunneridae</taxon>
        <taxon>Pentapetalae</taxon>
        <taxon>rosids</taxon>
        <taxon>malvids</taxon>
        <taxon>Sapindales</taxon>
        <taxon>Sapindaceae</taxon>
        <taxon>Hippocastanoideae</taxon>
        <taxon>Acereae</taxon>
        <taxon>Dipteronia</taxon>
    </lineage>
</organism>
<dbReference type="EMBL" id="JANJYI010000002">
    <property type="protein sequence ID" value="KAK2659315.1"/>
    <property type="molecule type" value="Genomic_DNA"/>
</dbReference>
<dbReference type="Proteomes" id="UP001280121">
    <property type="component" value="Unassembled WGS sequence"/>
</dbReference>
<comment type="caution">
    <text evidence="1">The sequence shown here is derived from an EMBL/GenBank/DDBJ whole genome shotgun (WGS) entry which is preliminary data.</text>
</comment>
<proteinExistence type="predicted"/>
<dbReference type="AlphaFoldDB" id="A0AAD9XH82"/>
<reference evidence="1" key="1">
    <citation type="journal article" date="2023" name="Plant J.">
        <title>Genome sequences and population genomics provide insights into the demographic history, inbreeding, and mutation load of two 'living fossil' tree species of Dipteronia.</title>
        <authorList>
            <person name="Feng Y."/>
            <person name="Comes H.P."/>
            <person name="Chen J."/>
            <person name="Zhu S."/>
            <person name="Lu R."/>
            <person name="Zhang X."/>
            <person name="Li P."/>
            <person name="Qiu J."/>
            <person name="Olsen K.M."/>
            <person name="Qiu Y."/>
        </authorList>
    </citation>
    <scope>NUCLEOTIDE SEQUENCE</scope>
    <source>
        <strain evidence="1">KIB01</strain>
    </source>
</reference>
<evidence type="ECO:0000313" key="1">
    <source>
        <dbReference type="EMBL" id="KAK2659315.1"/>
    </source>
</evidence>
<evidence type="ECO:0000313" key="2">
    <source>
        <dbReference type="Proteomes" id="UP001280121"/>
    </source>
</evidence>
<name>A0AAD9XH82_9ROSI</name>
<gene>
    <name evidence="1" type="ORF">Ddye_005848</name>
</gene>